<accession>A0ACB8SQJ9</accession>
<gene>
    <name evidence="1" type="ORF">BV25DRAFT_1919726</name>
</gene>
<evidence type="ECO:0000313" key="2">
    <source>
        <dbReference type="Proteomes" id="UP000814140"/>
    </source>
</evidence>
<dbReference type="Proteomes" id="UP000814140">
    <property type="component" value="Unassembled WGS sequence"/>
</dbReference>
<evidence type="ECO:0000313" key="1">
    <source>
        <dbReference type="EMBL" id="KAI0058026.1"/>
    </source>
</evidence>
<keyword evidence="2" id="KW-1185">Reference proteome</keyword>
<reference evidence="1" key="1">
    <citation type="submission" date="2021-03" db="EMBL/GenBank/DDBJ databases">
        <authorList>
            <consortium name="DOE Joint Genome Institute"/>
            <person name="Ahrendt S."/>
            <person name="Looney B.P."/>
            <person name="Miyauchi S."/>
            <person name="Morin E."/>
            <person name="Drula E."/>
            <person name="Courty P.E."/>
            <person name="Chicoki N."/>
            <person name="Fauchery L."/>
            <person name="Kohler A."/>
            <person name="Kuo A."/>
            <person name="Labutti K."/>
            <person name="Pangilinan J."/>
            <person name="Lipzen A."/>
            <person name="Riley R."/>
            <person name="Andreopoulos W."/>
            <person name="He G."/>
            <person name="Johnson J."/>
            <person name="Barry K.W."/>
            <person name="Grigoriev I.V."/>
            <person name="Nagy L."/>
            <person name="Hibbett D."/>
            <person name="Henrissat B."/>
            <person name="Matheny P.B."/>
            <person name="Labbe J."/>
            <person name="Martin F."/>
        </authorList>
    </citation>
    <scope>NUCLEOTIDE SEQUENCE</scope>
    <source>
        <strain evidence="1">HHB10654</strain>
    </source>
</reference>
<name>A0ACB8SQJ9_9AGAM</name>
<reference evidence="1" key="2">
    <citation type="journal article" date="2022" name="New Phytol.">
        <title>Evolutionary transition to the ectomycorrhizal habit in the genomes of a hyperdiverse lineage of mushroom-forming fungi.</title>
        <authorList>
            <person name="Looney B."/>
            <person name="Miyauchi S."/>
            <person name="Morin E."/>
            <person name="Drula E."/>
            <person name="Courty P.E."/>
            <person name="Kohler A."/>
            <person name="Kuo A."/>
            <person name="LaButti K."/>
            <person name="Pangilinan J."/>
            <person name="Lipzen A."/>
            <person name="Riley R."/>
            <person name="Andreopoulos W."/>
            <person name="He G."/>
            <person name="Johnson J."/>
            <person name="Nolan M."/>
            <person name="Tritt A."/>
            <person name="Barry K.W."/>
            <person name="Grigoriev I.V."/>
            <person name="Nagy L.G."/>
            <person name="Hibbett D."/>
            <person name="Henrissat B."/>
            <person name="Matheny P.B."/>
            <person name="Labbe J."/>
            <person name="Martin F.M."/>
        </authorList>
    </citation>
    <scope>NUCLEOTIDE SEQUENCE</scope>
    <source>
        <strain evidence="1">HHB10654</strain>
    </source>
</reference>
<proteinExistence type="predicted"/>
<organism evidence="1 2">
    <name type="scientific">Artomyces pyxidatus</name>
    <dbReference type="NCBI Taxonomy" id="48021"/>
    <lineage>
        <taxon>Eukaryota</taxon>
        <taxon>Fungi</taxon>
        <taxon>Dikarya</taxon>
        <taxon>Basidiomycota</taxon>
        <taxon>Agaricomycotina</taxon>
        <taxon>Agaricomycetes</taxon>
        <taxon>Russulales</taxon>
        <taxon>Auriscalpiaceae</taxon>
        <taxon>Artomyces</taxon>
    </lineage>
</organism>
<dbReference type="EMBL" id="MU277240">
    <property type="protein sequence ID" value="KAI0058026.1"/>
    <property type="molecule type" value="Genomic_DNA"/>
</dbReference>
<sequence length="318" mass="35522">MLPSPVSFSRRRDTFTRLNSRHSIDRALRAPTRLTNFGAILLTIIAAVSLFLNLRHWLKSFASQYTLPPSIGRNLNHPTHLRALTHLIIVPGHSIWTGTHPHEMSDDSAWLLAPYQRGRNPPAAAAFLDHVTRGAELLHQDENALLVFSGGQTSPLSPTTEAESYYRLAQTAALLPATRATTEIFALDSLQNLLFSVARFRELTGAYPHNITVVGYEFKRRRFEELHRGALRWPAHAFEYVGLGVGDPQASAGELANAFLPYTADLYGCHPPLATKRRDRNHHARVHPYHLSAPEMAALLEWCPSPPTNTFNGALPWI</sequence>
<protein>
    <submittedName>
        <fullName evidence="1">Uncharacterized protein</fullName>
    </submittedName>
</protein>
<comment type="caution">
    <text evidence="1">The sequence shown here is derived from an EMBL/GenBank/DDBJ whole genome shotgun (WGS) entry which is preliminary data.</text>
</comment>